<sequence>MIKRSRISVHSLARRCFWLLPATLRNRLHGVRHAIVRWLRGRSVRTSIRPGDLTGAEFQSQVLRAANYRLIIIFEANVDWGIMLFQRPHHMAMALGRLNCLVVFQTTGDDVLGFRQVADNVWIANDSAVNAIPGAIRCFYSTSLLATREAIAAARIRGRVVYEYIDHIDESISGGKGAICRLLDLKAAAFEGGADIVVSSATALHKEALAECGDRRCVCVPNGVDVTHYRVVQESGVAVPRALVEFRGHHKQVVGYFGAIAPWLWYEVIEQVCSGMPDIGFVFIGPDYSGCVPLLPQRANVLYLGPVNYAQLPAYARLFDACFIPFKPGDVARSTSPLKLYEYFALEKPVVVTADMNECTVYPEVFSGGDAAELITAVRQALSTCDDQVYRKRLRTLADQNSWNVRAAVYADKLENLESE</sequence>
<organism evidence="1 2">
    <name type="scientific">Pseudomonas chlororaphis subsp. aureofaciens</name>
    <dbReference type="NCBI Taxonomy" id="587851"/>
    <lineage>
        <taxon>Bacteria</taxon>
        <taxon>Pseudomonadati</taxon>
        <taxon>Pseudomonadota</taxon>
        <taxon>Gammaproteobacteria</taxon>
        <taxon>Pseudomonadales</taxon>
        <taxon>Pseudomonadaceae</taxon>
        <taxon>Pseudomonas</taxon>
    </lineage>
</organism>
<gene>
    <name evidence="1" type="ORF">C4K07_4409</name>
</gene>
<dbReference type="EMBL" id="CP027750">
    <property type="protein sequence ID" value="AZE31180.1"/>
    <property type="molecule type" value="Genomic_DNA"/>
</dbReference>
<evidence type="ECO:0000313" key="2">
    <source>
        <dbReference type="Proteomes" id="UP000280455"/>
    </source>
</evidence>
<dbReference type="Gene3D" id="3.40.50.2000">
    <property type="entry name" value="Glycogen Phosphorylase B"/>
    <property type="match status" value="1"/>
</dbReference>
<name>A0AAD0ZLQ3_9PSED</name>
<dbReference type="Proteomes" id="UP000280455">
    <property type="component" value="Chromosome"/>
</dbReference>
<evidence type="ECO:0000313" key="1">
    <source>
        <dbReference type="EMBL" id="AZE31180.1"/>
    </source>
</evidence>
<reference evidence="1 2" key="1">
    <citation type="submission" date="2018-03" db="EMBL/GenBank/DDBJ databases">
        <title>Diversity of phytobeneficial traits revealed by whole-genome analysis of worldwide-isolated phenazine-producing Pseudomonas spp.</title>
        <authorList>
            <person name="Biessy A."/>
            <person name="Novinscak A."/>
            <person name="Blom J."/>
            <person name="Leger G."/>
            <person name="Thomashow L.S."/>
            <person name="Cazorla F.M."/>
            <person name="Josic D."/>
            <person name="Filion M."/>
        </authorList>
    </citation>
    <scope>NUCLEOTIDE SEQUENCE [LARGE SCALE GENOMIC DNA]</scope>
    <source>
        <strain evidence="1 2">ChPhzS24</strain>
    </source>
</reference>
<dbReference type="RefSeq" id="WP_051673152.1">
    <property type="nucleotide sequence ID" value="NZ_CP027750.1"/>
</dbReference>
<dbReference type="SUPFAM" id="SSF53756">
    <property type="entry name" value="UDP-Glycosyltransferase/glycogen phosphorylase"/>
    <property type="match status" value="1"/>
</dbReference>
<proteinExistence type="predicted"/>
<accession>A0AAD0ZLQ3</accession>
<dbReference type="AlphaFoldDB" id="A0AAD0ZLQ3"/>
<protein>
    <submittedName>
        <fullName evidence="1">Glycosyltransferase SypN</fullName>
    </submittedName>
</protein>